<organism evidence="2 3">
    <name type="scientific">Rhodococcus kronopolitis</name>
    <dbReference type="NCBI Taxonomy" id="1460226"/>
    <lineage>
        <taxon>Bacteria</taxon>
        <taxon>Bacillati</taxon>
        <taxon>Actinomycetota</taxon>
        <taxon>Actinomycetes</taxon>
        <taxon>Mycobacteriales</taxon>
        <taxon>Nocardiaceae</taxon>
        <taxon>Rhodococcus</taxon>
    </lineage>
</organism>
<reference evidence="3" key="1">
    <citation type="journal article" date="2019" name="Int. J. Syst. Evol. Microbiol.">
        <title>The Global Catalogue of Microorganisms (GCM) 10K type strain sequencing project: providing services to taxonomists for standard genome sequencing and annotation.</title>
        <authorList>
            <consortium name="The Broad Institute Genomics Platform"/>
            <consortium name="The Broad Institute Genome Sequencing Center for Infectious Disease"/>
            <person name="Wu L."/>
            <person name="Ma J."/>
        </authorList>
    </citation>
    <scope>NUCLEOTIDE SEQUENCE [LARGE SCALE GENOMIC DNA]</scope>
    <source>
        <strain evidence="3">CCUG 54520</strain>
    </source>
</reference>
<evidence type="ECO:0000256" key="1">
    <source>
        <dbReference type="SAM" id="SignalP"/>
    </source>
</evidence>
<feature type="signal peptide" evidence="1">
    <location>
        <begin position="1"/>
        <end position="30"/>
    </location>
</feature>
<proteinExistence type="predicted"/>
<keyword evidence="3" id="KW-1185">Reference proteome</keyword>
<protein>
    <submittedName>
        <fullName evidence="2">Uncharacterized protein</fullName>
    </submittedName>
</protein>
<comment type="caution">
    <text evidence="2">The sequence shown here is derived from an EMBL/GenBank/DDBJ whole genome shotgun (WGS) entry which is preliminary data.</text>
</comment>
<accession>A0ABV9FTY0</accession>
<evidence type="ECO:0000313" key="2">
    <source>
        <dbReference type="EMBL" id="MFC4604465.1"/>
    </source>
</evidence>
<feature type="chain" id="PRO_5046320744" evidence="1">
    <location>
        <begin position="31"/>
        <end position="205"/>
    </location>
</feature>
<evidence type="ECO:0000313" key="3">
    <source>
        <dbReference type="Proteomes" id="UP001595914"/>
    </source>
</evidence>
<name>A0ABV9FTY0_9NOCA</name>
<dbReference type="Proteomes" id="UP001595914">
    <property type="component" value="Unassembled WGS sequence"/>
</dbReference>
<sequence>MRPHRIARRIVALSVSAAAATLGFAGTASGASAPPSALAGLLGQATQQSPEAVAALYGVLGATGLLPGLPPLPEFGSTRPQNFFYPAPTVGCGVAGNPITVTVATAQAGPNYPIPPWVERGNLHFQAVPGYLGIPKTSGLSVAWFNPTTFRGGIEPLADMLGPFPAMSKTVRTGEGQVFAALFGSVGYEGGASCTALPTVGSFTA</sequence>
<dbReference type="RefSeq" id="WP_378417294.1">
    <property type="nucleotide sequence ID" value="NZ_JBHSFO010000005.1"/>
</dbReference>
<dbReference type="EMBL" id="JBHSFO010000005">
    <property type="protein sequence ID" value="MFC4604465.1"/>
    <property type="molecule type" value="Genomic_DNA"/>
</dbReference>
<keyword evidence="1" id="KW-0732">Signal</keyword>
<gene>
    <name evidence="2" type="ORF">ACFO6S_12285</name>
</gene>